<feature type="transmembrane region" description="Helical" evidence="7">
    <location>
        <begin position="6"/>
        <end position="35"/>
    </location>
</feature>
<dbReference type="PANTHER" id="PTHR33362">
    <property type="entry name" value="SIALIC ACID TRAP TRANSPORTER PERMEASE PROTEIN SIAT-RELATED"/>
    <property type="match status" value="1"/>
</dbReference>
<evidence type="ECO:0000256" key="7">
    <source>
        <dbReference type="SAM" id="Phobius"/>
    </source>
</evidence>
<dbReference type="EMBL" id="LAYY01000001">
    <property type="protein sequence ID" value="KKK39960.1"/>
    <property type="molecule type" value="Genomic_DNA"/>
</dbReference>
<evidence type="ECO:0000313" key="10">
    <source>
        <dbReference type="Proteomes" id="UP000034166"/>
    </source>
</evidence>
<dbReference type="Proteomes" id="UP000034166">
    <property type="component" value="Unassembled WGS sequence"/>
</dbReference>
<name>A0A0M2T567_9BACI</name>
<dbReference type="GO" id="GO:0005886">
    <property type="term" value="C:plasma membrane"/>
    <property type="evidence" value="ECO:0007669"/>
    <property type="project" value="UniProtKB-SubCell"/>
</dbReference>
<dbReference type="AlphaFoldDB" id="A0A0M2T567"/>
<comment type="subcellular location">
    <subcellularLocation>
        <location evidence="1">Cell inner membrane</location>
        <topology evidence="1">Multi-pass membrane protein</topology>
    </subcellularLocation>
</comment>
<accession>A0A0M2T567</accession>
<feature type="transmembrane region" description="Helical" evidence="7">
    <location>
        <begin position="169"/>
        <end position="193"/>
    </location>
</feature>
<feature type="transmembrane region" description="Helical" evidence="7">
    <location>
        <begin position="276"/>
        <end position="301"/>
    </location>
</feature>
<evidence type="ECO:0000256" key="4">
    <source>
        <dbReference type="ARBA" id="ARBA00022692"/>
    </source>
</evidence>
<feature type="transmembrane region" description="Helical" evidence="7">
    <location>
        <begin position="405"/>
        <end position="429"/>
    </location>
</feature>
<protein>
    <submittedName>
        <fullName evidence="9">C4-dicarboxylate ABC transporter permease</fullName>
    </submittedName>
</protein>
<dbReference type="PIRSF" id="PIRSF006066">
    <property type="entry name" value="HI0050"/>
    <property type="match status" value="1"/>
</dbReference>
<evidence type="ECO:0000256" key="5">
    <source>
        <dbReference type="ARBA" id="ARBA00022989"/>
    </source>
</evidence>
<dbReference type="PATRIC" id="fig|1408103.3.peg.312"/>
<proteinExistence type="predicted"/>
<keyword evidence="4 7" id="KW-0812">Transmembrane</keyword>
<dbReference type="InterPro" id="IPR010656">
    <property type="entry name" value="DctM"/>
</dbReference>
<evidence type="ECO:0000313" key="9">
    <source>
        <dbReference type="EMBL" id="KKK39960.1"/>
    </source>
</evidence>
<keyword evidence="2" id="KW-1003">Cell membrane</keyword>
<gene>
    <name evidence="9" type="ORF">WQ57_01420</name>
</gene>
<feature type="transmembrane region" description="Helical" evidence="7">
    <location>
        <begin position="321"/>
        <end position="338"/>
    </location>
</feature>
<feature type="transmembrane region" description="Helical" evidence="7">
    <location>
        <begin position="90"/>
        <end position="116"/>
    </location>
</feature>
<feature type="transmembrane region" description="Helical" evidence="7">
    <location>
        <begin position="248"/>
        <end position="264"/>
    </location>
</feature>
<dbReference type="OrthoDB" id="9772674at2"/>
<dbReference type="NCBIfam" id="TIGR00786">
    <property type="entry name" value="dctM"/>
    <property type="match status" value="1"/>
</dbReference>
<dbReference type="Pfam" id="PF06808">
    <property type="entry name" value="DctM"/>
    <property type="match status" value="1"/>
</dbReference>
<dbReference type="InterPro" id="IPR004681">
    <property type="entry name" value="TRAP_DctM"/>
</dbReference>
<sequence>MVINLLIALTILIVLLLIGVPVVFTFLASTIYLIFSLGYDPSFLVPYGFGELNAPVLLAIPLFIITGSLMEKGGIGKIIIEWTELFIGRIKGGLGIVAVVSCAVFGSVSGSALAALTTIGSIMFKRLDEQGYPRGYVAALISNASILGLLIPPSGIMILYAWIGNQSVLASFLSTVIPGIIMIILLSIINLFYMRNKPLRMSDISQNMTLIQKTKRFGFKTYIAIPGLIMPIIVLGGIYGGIMTVTEAAAVAALYAIPIGFWVYKGLNVTNIKEVLIKAATTTGVIMVMLYAITILSRMYVMEDVPGIMTDLLFSVSENPLILLMMINVFMIIIGMLMDDISGVLLVTPVLLPVVVNMGVDPIHFAAILAVNLGMGNVTPPTAPLLYFGGNLAKAPINEMLKPTFIILLFAWLPTLIITTFVPEVSLFLPQLILGK</sequence>
<dbReference type="PANTHER" id="PTHR33362:SF2">
    <property type="entry name" value="TRAP TRANSPORTER LARGE PERMEASE PROTEIN"/>
    <property type="match status" value="1"/>
</dbReference>
<evidence type="ECO:0000256" key="2">
    <source>
        <dbReference type="ARBA" id="ARBA00022475"/>
    </source>
</evidence>
<keyword evidence="10" id="KW-1185">Reference proteome</keyword>
<feature type="domain" description="TRAP C4-dicarboxylate transport system permease DctM subunit" evidence="8">
    <location>
        <begin position="10"/>
        <end position="424"/>
    </location>
</feature>
<keyword evidence="6 7" id="KW-0472">Membrane</keyword>
<evidence type="ECO:0000256" key="6">
    <source>
        <dbReference type="ARBA" id="ARBA00023136"/>
    </source>
</evidence>
<dbReference type="RefSeq" id="WP_046521901.1">
    <property type="nucleotide sequence ID" value="NZ_LAYY01000001.1"/>
</dbReference>
<organism evidence="9 10">
    <name type="scientific">Mesobacillus campisalis</name>
    <dbReference type="NCBI Taxonomy" id="1408103"/>
    <lineage>
        <taxon>Bacteria</taxon>
        <taxon>Bacillati</taxon>
        <taxon>Bacillota</taxon>
        <taxon>Bacilli</taxon>
        <taxon>Bacillales</taxon>
        <taxon>Bacillaceae</taxon>
        <taxon>Mesobacillus</taxon>
    </lineage>
</organism>
<dbReference type="GO" id="GO:0022857">
    <property type="term" value="F:transmembrane transporter activity"/>
    <property type="evidence" value="ECO:0007669"/>
    <property type="project" value="TreeGrafter"/>
</dbReference>
<feature type="transmembrane region" description="Helical" evidence="7">
    <location>
        <begin position="222"/>
        <end position="242"/>
    </location>
</feature>
<reference evidence="9 10" key="1">
    <citation type="submission" date="2015-04" db="EMBL/GenBank/DDBJ databases">
        <title>Taxonomic description and genome sequence of Bacillus campisalis sp. nov., a novel member of the genus Bacillus isolated from solar saltern.</title>
        <authorList>
            <person name="Mathan Kumar R."/>
            <person name="Kaur G."/>
            <person name="Kumar A."/>
            <person name="Singh N.K."/>
            <person name="Kaur N."/>
            <person name="Kumar N."/>
            <person name="Mayilraj S."/>
        </authorList>
    </citation>
    <scope>NUCLEOTIDE SEQUENCE [LARGE SCALE GENOMIC DNA]</scope>
    <source>
        <strain evidence="9 10">SA2-6</strain>
    </source>
</reference>
<feature type="transmembrane region" description="Helical" evidence="7">
    <location>
        <begin position="137"/>
        <end position="163"/>
    </location>
</feature>
<feature type="transmembrane region" description="Helical" evidence="7">
    <location>
        <begin position="47"/>
        <end position="70"/>
    </location>
</feature>
<evidence type="ECO:0000256" key="1">
    <source>
        <dbReference type="ARBA" id="ARBA00004429"/>
    </source>
</evidence>
<evidence type="ECO:0000256" key="3">
    <source>
        <dbReference type="ARBA" id="ARBA00022519"/>
    </source>
</evidence>
<evidence type="ECO:0000259" key="8">
    <source>
        <dbReference type="Pfam" id="PF06808"/>
    </source>
</evidence>
<keyword evidence="5 7" id="KW-1133">Transmembrane helix</keyword>
<comment type="caution">
    <text evidence="9">The sequence shown here is derived from an EMBL/GenBank/DDBJ whole genome shotgun (WGS) entry which is preliminary data.</text>
</comment>
<keyword evidence="3" id="KW-0997">Cell inner membrane</keyword>